<proteinExistence type="predicted"/>
<accession>A0A1V6MQR1</accession>
<evidence type="ECO:0000256" key="1">
    <source>
        <dbReference type="SAM" id="MobiDB-lite"/>
    </source>
</evidence>
<reference evidence="2 3" key="2">
    <citation type="submission" date="2017-02" db="EMBL/GenBank/DDBJ databases">
        <title>Draft genome sequence of Streptomyces phaeoluteigriseus type strain DSM41896.</title>
        <authorList>
            <person name="Salih T.S."/>
            <person name="Algora Gallardo L."/>
            <person name="Melo Santos T."/>
            <person name="Filgueira Martinez S."/>
            <person name="Herron P.R."/>
        </authorList>
    </citation>
    <scope>NUCLEOTIDE SEQUENCE [LARGE SCALE GENOMIC DNA]</scope>
    <source>
        <strain evidence="2 3">DSM 41896</strain>
    </source>
</reference>
<reference evidence="3" key="1">
    <citation type="submission" date="2016-11" db="EMBL/GenBank/DDBJ databases">
        <authorList>
            <person name="Schniete J.K."/>
            <person name="Salih T."/>
            <person name="Algora Gallardo L."/>
            <person name="Martinez Fernandez S."/>
            <person name="Herron P.R."/>
        </authorList>
    </citation>
    <scope>NUCLEOTIDE SEQUENCE [LARGE SCALE GENOMIC DNA]</scope>
    <source>
        <strain evidence="3">DSM 41896</strain>
    </source>
</reference>
<organism evidence="2 3">
    <name type="scientific">Streptomyces phaeoluteigriseus</name>
    <dbReference type="NCBI Taxonomy" id="114686"/>
    <lineage>
        <taxon>Bacteria</taxon>
        <taxon>Bacillati</taxon>
        <taxon>Actinomycetota</taxon>
        <taxon>Actinomycetes</taxon>
        <taxon>Kitasatosporales</taxon>
        <taxon>Streptomycetaceae</taxon>
        <taxon>Streptomyces</taxon>
        <taxon>Streptomyces aurantiacus group</taxon>
    </lineage>
</organism>
<feature type="compositionally biased region" description="Low complexity" evidence="1">
    <location>
        <begin position="106"/>
        <end position="119"/>
    </location>
</feature>
<protein>
    <submittedName>
        <fullName evidence="2">Uncharacterized protein</fullName>
    </submittedName>
</protein>
<evidence type="ECO:0000313" key="3">
    <source>
        <dbReference type="Proteomes" id="UP000184286"/>
    </source>
</evidence>
<dbReference type="Pfam" id="PF05988">
    <property type="entry name" value="DUF899"/>
    <property type="match status" value="1"/>
</dbReference>
<evidence type="ECO:0000313" key="2">
    <source>
        <dbReference type="EMBL" id="OQD54627.1"/>
    </source>
</evidence>
<sequence>MISRAPFPRILPFKARMGRTLPWYSSYDNGFNRDFEVTLEQSGHFVERSGLSCFLRDGDRVFRVYSTYGAGSTGSARRPCCWTWRVDLTALGRQEGGRGRREGRRASVPPRTVPVSAVTTSTSSDAECSQCVQKVTGTSPSAVNLCQLCLSHVTGRGVPPPNSVNSYKYNAYRRCEMVNGRTVLERFPAGGPRGSWPAEEFAQARRMEGLAAEVVMDLATDTFLVVVRGGDVTG</sequence>
<dbReference type="Proteomes" id="UP000184286">
    <property type="component" value="Unassembled WGS sequence"/>
</dbReference>
<feature type="region of interest" description="Disordered" evidence="1">
    <location>
        <begin position="94"/>
        <end position="119"/>
    </location>
</feature>
<dbReference type="AlphaFoldDB" id="A0A1V6MQR1"/>
<comment type="caution">
    <text evidence="2">The sequence shown here is derived from an EMBL/GenBank/DDBJ whole genome shotgun (WGS) entry which is preliminary data.</text>
</comment>
<dbReference type="InterPro" id="IPR010296">
    <property type="entry name" value="DUF899_thioredox"/>
</dbReference>
<gene>
    <name evidence="2" type="ORF">BM536_022095</name>
</gene>
<name>A0A1V6MQR1_9ACTN</name>
<dbReference type="EMBL" id="MPOH02000015">
    <property type="protein sequence ID" value="OQD54627.1"/>
    <property type="molecule type" value="Genomic_DNA"/>
</dbReference>